<dbReference type="Gene3D" id="2.40.50.100">
    <property type="match status" value="1"/>
</dbReference>
<keyword evidence="1" id="KW-0472">Membrane</keyword>
<proteinExistence type="predicted"/>
<reference evidence="3" key="1">
    <citation type="journal article" date="2019" name="PLoS Negl. Trop. Dis.">
        <title>Revisiting the worldwide diversity of Leptospira species in the environment.</title>
        <authorList>
            <person name="Vincent A.T."/>
            <person name="Schiettekatte O."/>
            <person name="Bourhy P."/>
            <person name="Veyrier F.J."/>
            <person name="Picardeau M."/>
        </authorList>
    </citation>
    <scope>NUCLEOTIDE SEQUENCE [LARGE SCALE GENOMIC DNA]</scope>
    <source>
        <strain evidence="3">201702476</strain>
    </source>
</reference>
<keyword evidence="4" id="KW-1185">Reference proteome</keyword>
<dbReference type="OrthoDB" id="9791520at2"/>
<evidence type="ECO:0000313" key="4">
    <source>
        <dbReference type="Proteomes" id="UP000297693"/>
    </source>
</evidence>
<dbReference type="GO" id="GO:0015562">
    <property type="term" value="F:efflux transmembrane transporter activity"/>
    <property type="evidence" value="ECO:0007669"/>
    <property type="project" value="TreeGrafter"/>
</dbReference>
<organism evidence="3 4">
    <name type="scientific">Leptospira ognonensis</name>
    <dbReference type="NCBI Taxonomy" id="2484945"/>
    <lineage>
        <taxon>Bacteria</taxon>
        <taxon>Pseudomonadati</taxon>
        <taxon>Spirochaetota</taxon>
        <taxon>Spirochaetia</taxon>
        <taxon>Leptospirales</taxon>
        <taxon>Leptospiraceae</taxon>
        <taxon>Leptospira</taxon>
    </lineage>
</organism>
<dbReference type="EMBL" id="RQGD01000024">
    <property type="protein sequence ID" value="TGL59394.1"/>
    <property type="molecule type" value="Genomic_DNA"/>
</dbReference>
<gene>
    <name evidence="3" type="ORF">EHQ58_08655</name>
</gene>
<dbReference type="SUPFAM" id="SSF51230">
    <property type="entry name" value="Single hybrid motif"/>
    <property type="match status" value="1"/>
</dbReference>
<dbReference type="Gene3D" id="2.40.420.20">
    <property type="match status" value="1"/>
</dbReference>
<name>A0A4R9K3E2_9LEPT</name>
<dbReference type="GO" id="GO:1990281">
    <property type="term" value="C:efflux pump complex"/>
    <property type="evidence" value="ECO:0007669"/>
    <property type="project" value="TreeGrafter"/>
</dbReference>
<dbReference type="Proteomes" id="UP000297693">
    <property type="component" value="Unassembled WGS sequence"/>
</dbReference>
<evidence type="ECO:0000256" key="1">
    <source>
        <dbReference type="SAM" id="Phobius"/>
    </source>
</evidence>
<evidence type="ECO:0000259" key="2">
    <source>
        <dbReference type="Pfam" id="PF25989"/>
    </source>
</evidence>
<dbReference type="PANTHER" id="PTHR30469">
    <property type="entry name" value="MULTIDRUG RESISTANCE PROTEIN MDTA"/>
    <property type="match status" value="1"/>
</dbReference>
<accession>A0A4R9K3E2</accession>
<keyword evidence="1" id="KW-1133">Transmembrane helix</keyword>
<protein>
    <submittedName>
        <fullName evidence="3">HlyD family efflux transporter periplasmic adaptor subunit</fullName>
    </submittedName>
</protein>
<sequence>MLESLKQFVLSKNLKISVGVMALLFVIVILLRPSPKPVQIGHVTKGTYQEVIKEEGISHIKEVFTIYSPVTGVLRRIEKHAGDAIIKGEVLAEIDWDNLRIMKSPVKGKILKIYRDSAGPVMMGERLMDVGDTKDMEVLSYLLTEDSAELNVKDKVVLTGFGDSPINAEVKVIEPSAITKVSSLGVEEQRVPVRMSIDPPPGMGDGYQLECKIILFEKPDSILIPTSALFRIDEKWAVFVIQNGKAKLRLVEISHNSDGIASVKSGIEVGEMLILYPGDSIKDGIKVKNEDEK</sequence>
<dbReference type="Pfam" id="PF25989">
    <property type="entry name" value="YknX_C"/>
    <property type="match status" value="1"/>
</dbReference>
<dbReference type="InterPro" id="IPR011053">
    <property type="entry name" value="Single_hybrid_motif"/>
</dbReference>
<evidence type="ECO:0000313" key="3">
    <source>
        <dbReference type="EMBL" id="TGL59394.1"/>
    </source>
</evidence>
<dbReference type="PANTHER" id="PTHR30469:SF15">
    <property type="entry name" value="HLYD FAMILY OF SECRETION PROTEINS"/>
    <property type="match status" value="1"/>
</dbReference>
<feature type="transmembrane region" description="Helical" evidence="1">
    <location>
        <begin position="12"/>
        <end position="31"/>
    </location>
</feature>
<feature type="domain" description="YknX-like C-terminal permuted SH3-like" evidence="2">
    <location>
        <begin position="223"/>
        <end position="288"/>
    </location>
</feature>
<dbReference type="AlphaFoldDB" id="A0A4R9K3E2"/>
<comment type="caution">
    <text evidence="3">The sequence shown here is derived from an EMBL/GenBank/DDBJ whole genome shotgun (WGS) entry which is preliminary data.</text>
</comment>
<dbReference type="InterPro" id="IPR058637">
    <property type="entry name" value="YknX-like_C"/>
</dbReference>
<keyword evidence="1" id="KW-0812">Transmembrane</keyword>